<reference evidence="11" key="1">
    <citation type="submission" date="2023-01" db="EMBL/GenBank/DDBJ databases">
        <title>The chitinases involved in constricting ring structure development in the nematode-trapping fungus Drechslerella dactyloides.</title>
        <authorList>
            <person name="Wang R."/>
            <person name="Zhang L."/>
            <person name="Tang P."/>
            <person name="Li S."/>
            <person name="Liang L."/>
        </authorList>
    </citation>
    <scope>NUCLEOTIDE SEQUENCE</scope>
    <source>
        <strain evidence="11">YMF1.00031</strain>
    </source>
</reference>
<evidence type="ECO:0000259" key="9">
    <source>
        <dbReference type="Pfam" id="PF08158"/>
    </source>
</evidence>
<evidence type="ECO:0000256" key="7">
    <source>
        <dbReference type="SAM" id="MobiDB-lite"/>
    </source>
</evidence>
<dbReference type="EMBL" id="JAQGDS010000015">
    <property type="protein sequence ID" value="KAJ6256041.1"/>
    <property type="molecule type" value="Genomic_DNA"/>
</dbReference>
<feature type="compositionally biased region" description="Acidic residues" evidence="7">
    <location>
        <begin position="544"/>
        <end position="557"/>
    </location>
</feature>
<organism evidence="11 12">
    <name type="scientific">Drechslerella dactyloides</name>
    <name type="common">Nematode-trapping fungus</name>
    <name type="synonym">Arthrobotrys dactyloides</name>
    <dbReference type="NCBI Taxonomy" id="74499"/>
    <lineage>
        <taxon>Eukaryota</taxon>
        <taxon>Fungi</taxon>
        <taxon>Dikarya</taxon>
        <taxon>Ascomycota</taxon>
        <taxon>Pezizomycotina</taxon>
        <taxon>Orbiliomycetes</taxon>
        <taxon>Orbiliales</taxon>
        <taxon>Orbiliaceae</taxon>
        <taxon>Drechslerella</taxon>
    </lineage>
</organism>
<feature type="domain" description="SDA1 N-terminal" evidence="9">
    <location>
        <begin position="65"/>
        <end position="437"/>
    </location>
</feature>
<dbReference type="GO" id="GO:0015031">
    <property type="term" value="P:protein transport"/>
    <property type="evidence" value="ECO:0007669"/>
    <property type="project" value="UniProtKB-KW"/>
</dbReference>
<keyword evidence="12" id="KW-1185">Reference proteome</keyword>
<feature type="compositionally biased region" description="Acidic residues" evidence="7">
    <location>
        <begin position="510"/>
        <end position="522"/>
    </location>
</feature>
<dbReference type="Pfam" id="PF05285">
    <property type="entry name" value="SDA1_dom"/>
    <property type="match status" value="1"/>
</dbReference>
<dbReference type="GO" id="GO:0005730">
    <property type="term" value="C:nucleolus"/>
    <property type="evidence" value="ECO:0007669"/>
    <property type="project" value="UniProtKB-SubCell"/>
</dbReference>
<dbReference type="GO" id="GO:0000055">
    <property type="term" value="P:ribosomal large subunit export from nucleus"/>
    <property type="evidence" value="ECO:0007669"/>
    <property type="project" value="UniProtKB-UniRule"/>
</dbReference>
<feature type="domain" description="SDA1 C-terminal" evidence="10">
    <location>
        <begin position="696"/>
        <end position="741"/>
    </location>
</feature>
<feature type="region of interest" description="Disordered" evidence="7">
    <location>
        <begin position="528"/>
        <end position="586"/>
    </location>
</feature>
<dbReference type="InterPro" id="IPR048292">
    <property type="entry name" value="SDA1_C"/>
</dbReference>
<evidence type="ECO:0000259" key="10">
    <source>
        <dbReference type="Pfam" id="PF21638"/>
    </source>
</evidence>
<evidence type="ECO:0000256" key="6">
    <source>
        <dbReference type="RuleBase" id="RU365057"/>
    </source>
</evidence>
<comment type="similarity">
    <text evidence="1 6">Belongs to the SDA1 family.</text>
</comment>
<dbReference type="InterPro" id="IPR027312">
    <property type="entry name" value="Sda1"/>
</dbReference>
<evidence type="ECO:0000259" key="8">
    <source>
        <dbReference type="Pfam" id="PF05285"/>
    </source>
</evidence>
<dbReference type="PANTHER" id="PTHR12730">
    <property type="entry name" value="HSDA/SDA1-RELATED"/>
    <property type="match status" value="1"/>
</dbReference>
<dbReference type="InterPro" id="IPR007949">
    <property type="entry name" value="SDA1_MD"/>
</dbReference>
<feature type="domain" description="SDA1 middle" evidence="8">
    <location>
        <begin position="539"/>
        <end position="676"/>
    </location>
</feature>
<protein>
    <recommendedName>
        <fullName evidence="6">Protein SDA1</fullName>
    </recommendedName>
</protein>
<feature type="region of interest" description="Disordered" evidence="7">
    <location>
        <begin position="503"/>
        <end position="522"/>
    </location>
</feature>
<feature type="compositionally biased region" description="Basic and acidic residues" evidence="7">
    <location>
        <begin position="658"/>
        <end position="702"/>
    </location>
</feature>
<dbReference type="Proteomes" id="UP001221413">
    <property type="component" value="Unassembled WGS sequence"/>
</dbReference>
<feature type="region of interest" description="Disordered" evidence="7">
    <location>
        <begin position="631"/>
        <end position="742"/>
    </location>
</feature>
<evidence type="ECO:0000256" key="4">
    <source>
        <dbReference type="ARBA" id="ARBA00022927"/>
    </source>
</evidence>
<dbReference type="AlphaFoldDB" id="A0AAD6IPT0"/>
<keyword evidence="3 6" id="KW-0690">Ribosome biogenesis</keyword>
<keyword evidence="4 6" id="KW-0653">Protein transport</keyword>
<gene>
    <name evidence="11" type="ORF">Dda_9133</name>
</gene>
<evidence type="ECO:0000256" key="3">
    <source>
        <dbReference type="ARBA" id="ARBA00022517"/>
    </source>
</evidence>
<comment type="caution">
    <text evidence="11">The sequence shown here is derived from an EMBL/GenBank/DDBJ whole genome shotgun (WGS) entry which is preliminary data.</text>
</comment>
<keyword evidence="2 6" id="KW-0813">Transport</keyword>
<comment type="function">
    <text evidence="6">Required for 60S pre-ribosomal subunits export to the cytoplasm.</text>
</comment>
<dbReference type="GO" id="GO:0042273">
    <property type="term" value="P:ribosomal large subunit biogenesis"/>
    <property type="evidence" value="ECO:0007669"/>
    <property type="project" value="UniProtKB-UniRule"/>
</dbReference>
<evidence type="ECO:0000256" key="1">
    <source>
        <dbReference type="ARBA" id="ARBA00005783"/>
    </source>
</evidence>
<name>A0AAD6IPT0_DREDA</name>
<evidence type="ECO:0000256" key="2">
    <source>
        <dbReference type="ARBA" id="ARBA00022448"/>
    </source>
</evidence>
<dbReference type="InterPro" id="IPR012977">
    <property type="entry name" value="SDA1_N"/>
</dbReference>
<feature type="compositionally biased region" description="Polar residues" evidence="7">
    <location>
        <begin position="10"/>
        <end position="21"/>
    </location>
</feature>
<comment type="subcellular location">
    <subcellularLocation>
        <location evidence="6">Nucleus</location>
        <location evidence="6">Nucleolus</location>
    </subcellularLocation>
</comment>
<sequence>MVKRKRTALEKQTNLPSLQNQIRRDPPSYRDDFLTQYRHYESQRDIFLAQPDGYDAAPFIEQLAFITHTADCYPAVAARFPTDLAELLLHHHNSLQPDLREKLVQCLVQLRNKDVIPSTALLQTLFPILTTTNSKHLRSQLYHSIVSDIRAANAKTKNHRLNKTVQGVLFNVVEAGKPSPDAVVGLWAVKLSRELWKRGVWDDARTVEIIKEANLSANAKVMSGGVRFFLGVDKEKEEMDETDDDEDYTESLGKLRHQAGVNKKTKKKQTQMDRAIDKLKKKEKNKHKASPLNFSALHLLHDPQGFAESLYSMHLAKNNNKLSMEQKLLVLQLVSRLIGLHKLTVIGIYSYLLKYLTPRQREVTRFLVAAAQATHDHVPPDLLEPIIRKIADEFVSEGVAGEVATAGLNSIREICARQPLAMSDGLLQDLTAYKGSKDKGVMMAARSLIGLYRDVAPELLKRRDRGKTATMEMKTRDKLRFGEEAPGTIEGLDLLEKWYEEQKQNKTEEGGDGADGDVDDDQAWEGWDVESDSDESGSWIAVASDDENDIEISDSEDDKPSTKSKKAKAGAPTEGDSAEPPDSAATDGIMSLATTKILTPADLANLAKMRATADLQKASSKIPSLYVPINLSLPPSTQTNKSNSRNEDEVDTSIIEGPKTRGKSDKEARLAAVLEGREGREKYSSKRGKALSEKPHSTTNKEKARKKNFMMTLGQAKKKQKRSLIEHRRILKAHVERQKKGK</sequence>
<proteinExistence type="inferred from homology"/>
<dbReference type="Pfam" id="PF08158">
    <property type="entry name" value="SDA1_HEAT"/>
    <property type="match status" value="1"/>
</dbReference>
<dbReference type="PANTHER" id="PTHR12730:SF0">
    <property type="entry name" value="PROTEIN SDA1 HOMOLOG"/>
    <property type="match status" value="1"/>
</dbReference>
<evidence type="ECO:0000313" key="12">
    <source>
        <dbReference type="Proteomes" id="UP001221413"/>
    </source>
</evidence>
<feature type="compositionally biased region" description="Basic and acidic residues" evidence="7">
    <location>
        <begin position="723"/>
        <end position="742"/>
    </location>
</feature>
<dbReference type="Pfam" id="PF21638">
    <property type="entry name" value="SDA1_C"/>
    <property type="match status" value="1"/>
</dbReference>
<evidence type="ECO:0000256" key="5">
    <source>
        <dbReference type="ARBA" id="ARBA00023242"/>
    </source>
</evidence>
<accession>A0AAD6IPT0</accession>
<feature type="region of interest" description="Disordered" evidence="7">
    <location>
        <begin position="1"/>
        <end position="27"/>
    </location>
</feature>
<evidence type="ECO:0000313" key="11">
    <source>
        <dbReference type="EMBL" id="KAJ6256041.1"/>
    </source>
</evidence>
<keyword evidence="5 6" id="KW-0539">Nucleus</keyword>
<feature type="compositionally biased region" description="Polar residues" evidence="7">
    <location>
        <begin position="633"/>
        <end position="643"/>
    </location>
</feature>